<dbReference type="InterPro" id="IPR029058">
    <property type="entry name" value="AB_hydrolase_fold"/>
</dbReference>
<proteinExistence type="inferred from homology"/>
<evidence type="ECO:0000256" key="5">
    <source>
        <dbReference type="ARBA" id="ARBA00047590"/>
    </source>
</evidence>
<comment type="caution">
    <text evidence="8">The sequence shown here is derived from an EMBL/GenBank/DDBJ whole genome shotgun (WGS) entry which is preliminary data.</text>
</comment>
<dbReference type="NCBIfam" id="TIGR02821">
    <property type="entry name" value="fghA_ester_D"/>
    <property type="match status" value="1"/>
</dbReference>
<evidence type="ECO:0000313" key="9">
    <source>
        <dbReference type="Proteomes" id="UP000444401"/>
    </source>
</evidence>
<organism evidence="8 9">
    <name type="scientific">Pelagerythrobacter marinus</name>
    <dbReference type="NCBI Taxonomy" id="538382"/>
    <lineage>
        <taxon>Bacteria</taxon>
        <taxon>Pseudomonadati</taxon>
        <taxon>Pseudomonadota</taxon>
        <taxon>Alphaproteobacteria</taxon>
        <taxon>Sphingomonadales</taxon>
        <taxon>Erythrobacteraceae</taxon>
        <taxon>Pelagerythrobacter</taxon>
    </lineage>
</organism>
<dbReference type="Gene3D" id="3.40.50.1820">
    <property type="entry name" value="alpha/beta hydrolase"/>
    <property type="match status" value="1"/>
</dbReference>
<evidence type="ECO:0000256" key="3">
    <source>
        <dbReference type="ARBA" id="ARBA00022487"/>
    </source>
</evidence>
<evidence type="ECO:0000256" key="4">
    <source>
        <dbReference type="ARBA" id="ARBA00022801"/>
    </source>
</evidence>
<evidence type="ECO:0000256" key="2">
    <source>
        <dbReference type="ARBA" id="ARBA00012479"/>
    </source>
</evidence>
<comment type="similarity">
    <text evidence="1 7">Belongs to the esterase D family.</text>
</comment>
<gene>
    <name evidence="8" type="primary">fghA</name>
    <name evidence="8" type="ORF">GRI72_11395</name>
</gene>
<dbReference type="PANTHER" id="PTHR10061:SF0">
    <property type="entry name" value="S-FORMYLGLUTATHIONE HYDROLASE"/>
    <property type="match status" value="1"/>
</dbReference>
<evidence type="ECO:0000256" key="6">
    <source>
        <dbReference type="NCBIfam" id="TIGR02821"/>
    </source>
</evidence>
<dbReference type="EMBL" id="WTYO01000005">
    <property type="protein sequence ID" value="MXO69428.1"/>
    <property type="molecule type" value="Genomic_DNA"/>
</dbReference>
<evidence type="ECO:0000256" key="7">
    <source>
        <dbReference type="RuleBase" id="RU363068"/>
    </source>
</evidence>
<dbReference type="SUPFAM" id="SSF53474">
    <property type="entry name" value="alpha/beta-Hydrolases"/>
    <property type="match status" value="1"/>
</dbReference>
<keyword evidence="9" id="KW-1185">Reference proteome</keyword>
<dbReference type="Pfam" id="PF00756">
    <property type="entry name" value="Esterase"/>
    <property type="match status" value="1"/>
</dbReference>
<dbReference type="RefSeq" id="WP_160734049.1">
    <property type="nucleotide sequence ID" value="NZ_WTYO01000005.1"/>
</dbReference>
<name>A0ABW9UZ40_9SPHN</name>
<dbReference type="InterPro" id="IPR014186">
    <property type="entry name" value="S-formylglutathione_hydrol"/>
</dbReference>
<comment type="function">
    <text evidence="7">Serine hydrolase involved in the detoxification of formaldehyde.</text>
</comment>
<accession>A0ABW9UZ40</accession>
<protein>
    <recommendedName>
        <fullName evidence="2 6">S-formylglutathione hydrolase</fullName>
        <ecNumber evidence="2 6">3.1.2.12</ecNumber>
    </recommendedName>
</protein>
<dbReference type="InterPro" id="IPR000801">
    <property type="entry name" value="Esterase-like"/>
</dbReference>
<dbReference type="GO" id="GO:0018738">
    <property type="term" value="F:S-formylglutathione hydrolase activity"/>
    <property type="evidence" value="ECO:0007669"/>
    <property type="project" value="UniProtKB-EC"/>
</dbReference>
<dbReference type="PANTHER" id="PTHR10061">
    <property type="entry name" value="S-FORMYLGLUTATHIONE HYDROLASE"/>
    <property type="match status" value="1"/>
</dbReference>
<sequence length="284" mass="31173">MTIETTSTNRAHGGTQGVYRHASAATGTPMTFSVFVPDHAPGARLPVLWYLSGLTCTHANVTEKGEYRAACARHGVIFVAPDTSPRGEDVPDAADEYDFGQGAGFYLDATQDPWAKNYRMRSYIERELPELVAAHFPADMARQSITGHSMGGHGALTIGLRNPDRFRAISAFAPIVAPGEVPWGEKALGRYLGGDRAAWREYDAVALIEDRFAKAGGRHPHLLVDQGTADDFLVEQLRTHRLAEACQAAGIDATIRLQAGYDHSYYFISTFMAEHVEWHARWLG</sequence>
<evidence type="ECO:0000256" key="1">
    <source>
        <dbReference type="ARBA" id="ARBA00005622"/>
    </source>
</evidence>
<dbReference type="EC" id="3.1.2.12" evidence="2 6"/>
<dbReference type="Proteomes" id="UP000444401">
    <property type="component" value="Unassembled WGS sequence"/>
</dbReference>
<evidence type="ECO:0000313" key="8">
    <source>
        <dbReference type="EMBL" id="MXO69428.1"/>
    </source>
</evidence>
<keyword evidence="4 7" id="KW-0378">Hydrolase</keyword>
<reference evidence="8 9" key="1">
    <citation type="submission" date="2019-12" db="EMBL/GenBank/DDBJ databases">
        <title>Genomic-based taxomic classification of the family Erythrobacteraceae.</title>
        <authorList>
            <person name="Xu L."/>
        </authorList>
    </citation>
    <scope>NUCLEOTIDE SEQUENCE [LARGE SCALE GENOMIC DNA]</scope>
    <source>
        <strain evidence="8 9">H32</strain>
    </source>
</reference>
<comment type="catalytic activity">
    <reaction evidence="5 7">
        <text>S-formylglutathione + H2O = formate + glutathione + H(+)</text>
        <dbReference type="Rhea" id="RHEA:14961"/>
        <dbReference type="ChEBI" id="CHEBI:15377"/>
        <dbReference type="ChEBI" id="CHEBI:15378"/>
        <dbReference type="ChEBI" id="CHEBI:15740"/>
        <dbReference type="ChEBI" id="CHEBI:57688"/>
        <dbReference type="ChEBI" id="CHEBI:57925"/>
        <dbReference type="EC" id="3.1.2.12"/>
    </reaction>
</comment>
<keyword evidence="3 7" id="KW-0719">Serine esterase</keyword>